<feature type="transmembrane region" description="Helical" evidence="6">
    <location>
        <begin position="220"/>
        <end position="245"/>
    </location>
</feature>
<organism evidence="7 8">
    <name type="scientific">Candidatus Nitronereus thalassa</name>
    <dbReference type="NCBI Taxonomy" id="3020898"/>
    <lineage>
        <taxon>Bacteria</taxon>
        <taxon>Pseudomonadati</taxon>
        <taxon>Nitrospirota</taxon>
        <taxon>Nitrospiria</taxon>
        <taxon>Nitrospirales</taxon>
        <taxon>Nitrospiraceae</taxon>
        <taxon>Candidatus Nitronereus</taxon>
    </lineage>
</organism>
<evidence type="ECO:0000256" key="1">
    <source>
        <dbReference type="ARBA" id="ARBA00004141"/>
    </source>
</evidence>
<dbReference type="Pfam" id="PF00939">
    <property type="entry name" value="Na_sulph_symp"/>
    <property type="match status" value="1"/>
</dbReference>
<feature type="transmembrane region" description="Helical" evidence="6">
    <location>
        <begin position="93"/>
        <end position="112"/>
    </location>
</feature>
<dbReference type="InterPro" id="IPR031312">
    <property type="entry name" value="Na/sul_symport_CS"/>
</dbReference>
<evidence type="ECO:0000256" key="2">
    <source>
        <dbReference type="ARBA" id="ARBA00022448"/>
    </source>
</evidence>
<evidence type="ECO:0000256" key="5">
    <source>
        <dbReference type="ARBA" id="ARBA00023136"/>
    </source>
</evidence>
<protein>
    <submittedName>
        <fullName evidence="7">DASS family sodium-coupled anion symporter</fullName>
    </submittedName>
</protein>
<keyword evidence="4 6" id="KW-1133">Transmembrane helix</keyword>
<dbReference type="RefSeq" id="WP_313833567.1">
    <property type="nucleotide sequence ID" value="NZ_JAQOUE010000001.1"/>
</dbReference>
<evidence type="ECO:0000256" key="4">
    <source>
        <dbReference type="ARBA" id="ARBA00022989"/>
    </source>
</evidence>
<feature type="transmembrane region" description="Helical" evidence="6">
    <location>
        <begin position="346"/>
        <end position="365"/>
    </location>
</feature>
<sequence>MNRRHRVTEHKSESKRKAGLLVAPSLATLVYLAPFPNLPNQAHLLAAILTWVVISWITEAIPLAMTSLLGASFCVVAGLGSVTSVFSAFAHPIIFLFIGSFFLAEAFVVHQLDRRFAVWLLSLPLVNAKPGRLFLAMGLATALLSMWISNTAAVAIMVPMALGILSTLRHDPLPTPYESGVMLLLAYGAAAGGIATMIGTPPNLIGVGLLSQQAGISLSFFEWFSIGFPLTCVMFLLIYIVLTWLHPPPREFPALSGRIHALTQEQGAWTSGQRNTCLALGLAVGGWIVPGLLAIVLGRDAELVIWLNARFPKELVPIFASGLLFILPVNFKAAEFTLTWAQAKNINWGTILLFGGGLAFGHLMVKTGLANIIGQELVTVFGGQTLWNLTAVAIGAALILTEIASNTASASMLVPVVIAIAEAAGVSPIPPTLGVCLAASLAFVLPVSTPPNAIVYGTGLVPIQHMLRAGLLLDIMGAILIWTTLWLLCPLLGLA</sequence>
<reference evidence="7 8" key="1">
    <citation type="journal article" date="2023" name="ISME J.">
        <title>Cultivation and genomic characterization of novel and ubiquitous marine nitrite-oxidizing bacteria from the Nitrospirales.</title>
        <authorList>
            <person name="Mueller A.J."/>
            <person name="Daebeler A."/>
            <person name="Herbold C.W."/>
            <person name="Kirkegaard R.H."/>
            <person name="Daims H."/>
        </authorList>
    </citation>
    <scope>NUCLEOTIDE SEQUENCE [LARGE SCALE GENOMIC DNA]</scope>
    <source>
        <strain evidence="7 8">EB</strain>
    </source>
</reference>
<keyword evidence="5 6" id="KW-0472">Membrane</keyword>
<name>A0ABU3K9L4_9BACT</name>
<dbReference type="InterPro" id="IPR001898">
    <property type="entry name" value="SLC13A/DASS"/>
</dbReference>
<dbReference type="PANTHER" id="PTHR10283">
    <property type="entry name" value="SOLUTE CARRIER FAMILY 13 MEMBER"/>
    <property type="match status" value="1"/>
</dbReference>
<comment type="caution">
    <text evidence="7">The sequence shown here is derived from an EMBL/GenBank/DDBJ whole genome shotgun (WGS) entry which is preliminary data.</text>
</comment>
<feature type="transmembrane region" description="Helical" evidence="6">
    <location>
        <begin position="278"/>
        <end position="297"/>
    </location>
</feature>
<evidence type="ECO:0000313" key="8">
    <source>
        <dbReference type="Proteomes" id="UP001250932"/>
    </source>
</evidence>
<evidence type="ECO:0000256" key="6">
    <source>
        <dbReference type="SAM" id="Phobius"/>
    </source>
</evidence>
<keyword evidence="8" id="KW-1185">Reference proteome</keyword>
<dbReference type="EMBL" id="JAQOUE010000001">
    <property type="protein sequence ID" value="MDT7043083.1"/>
    <property type="molecule type" value="Genomic_DNA"/>
</dbReference>
<dbReference type="NCBIfam" id="TIGR00785">
    <property type="entry name" value="dass"/>
    <property type="match status" value="1"/>
</dbReference>
<dbReference type="PANTHER" id="PTHR10283:SF82">
    <property type="entry name" value="SOLUTE CARRIER FAMILY 13 MEMBER 2"/>
    <property type="match status" value="1"/>
</dbReference>
<feature type="transmembrane region" description="Helical" evidence="6">
    <location>
        <begin position="181"/>
        <end position="199"/>
    </location>
</feature>
<gene>
    <name evidence="7" type="ORF">PPG34_12025</name>
</gene>
<evidence type="ECO:0000256" key="3">
    <source>
        <dbReference type="ARBA" id="ARBA00022692"/>
    </source>
</evidence>
<feature type="transmembrane region" description="Helical" evidence="6">
    <location>
        <begin position="133"/>
        <end position="161"/>
    </location>
</feature>
<evidence type="ECO:0000313" key="7">
    <source>
        <dbReference type="EMBL" id="MDT7043083.1"/>
    </source>
</evidence>
<comment type="subcellular location">
    <subcellularLocation>
        <location evidence="1">Membrane</location>
        <topology evidence="1">Multi-pass membrane protein</topology>
    </subcellularLocation>
</comment>
<accession>A0ABU3K9L4</accession>
<feature type="transmembrane region" description="Helical" evidence="6">
    <location>
        <begin position="318"/>
        <end position="340"/>
    </location>
</feature>
<dbReference type="PROSITE" id="PS01271">
    <property type="entry name" value="NA_SULFATE"/>
    <property type="match status" value="1"/>
</dbReference>
<keyword evidence="3 6" id="KW-0812">Transmembrane</keyword>
<proteinExistence type="predicted"/>
<feature type="transmembrane region" description="Helical" evidence="6">
    <location>
        <begin position="469"/>
        <end position="494"/>
    </location>
</feature>
<feature type="transmembrane region" description="Helical" evidence="6">
    <location>
        <begin position="377"/>
        <end position="401"/>
    </location>
</feature>
<keyword evidence="2" id="KW-0813">Transport</keyword>
<feature type="transmembrane region" description="Helical" evidence="6">
    <location>
        <begin position="407"/>
        <end position="425"/>
    </location>
</feature>
<dbReference type="Proteomes" id="UP001250932">
    <property type="component" value="Unassembled WGS sequence"/>
</dbReference>